<comment type="caution">
    <text evidence="1">The sequence shown here is derived from an EMBL/GenBank/DDBJ whole genome shotgun (WGS) entry which is preliminary data.</text>
</comment>
<sequence>MATTYTPKKKLGDLLLVEVQPGWTKGAGTLLAGTAYKLGTVLALVSGKYQVIDPAGTGAAKKAVAVLGEDVDASAADAESRVLIKRGAVVNLDELVWPDAATDAQKATAVAELDALGIVASAPI</sequence>
<accession>A0A930BRE7</accession>
<proteinExistence type="predicted"/>
<evidence type="ECO:0000313" key="1">
    <source>
        <dbReference type="EMBL" id="MBF1164749.1"/>
    </source>
</evidence>
<dbReference type="Gene3D" id="2.40.300.10">
    <property type="entry name" value="Head decoration protein D"/>
    <property type="match status" value="1"/>
</dbReference>
<dbReference type="AlphaFoldDB" id="A0A930BRE7"/>
<name>A0A930BRE7_9RHOO</name>
<dbReference type="EMBL" id="JABZMI010000107">
    <property type="protein sequence ID" value="MBF1164749.1"/>
    <property type="molecule type" value="Genomic_DNA"/>
</dbReference>
<evidence type="ECO:0000313" key="2">
    <source>
        <dbReference type="Proteomes" id="UP000718593"/>
    </source>
</evidence>
<dbReference type="Pfam" id="PF02924">
    <property type="entry name" value="HDPD"/>
    <property type="match status" value="1"/>
</dbReference>
<dbReference type="InterPro" id="IPR004195">
    <property type="entry name" value="Head_decoration_D"/>
</dbReference>
<reference evidence="1" key="1">
    <citation type="submission" date="2020-04" db="EMBL/GenBank/DDBJ databases">
        <title>Deep metagenomics examines the oral microbiome during advanced dental caries in children, revealing novel taxa and co-occurrences with host molecules.</title>
        <authorList>
            <person name="Baker J.L."/>
            <person name="Morton J.T."/>
            <person name="Dinis M."/>
            <person name="Alvarez R."/>
            <person name="Tran N.C."/>
            <person name="Knight R."/>
            <person name="Edlund A."/>
        </authorList>
    </citation>
    <scope>NUCLEOTIDE SEQUENCE</scope>
    <source>
        <strain evidence="1">JCVI_32_bin.24</strain>
    </source>
</reference>
<organism evidence="1 2">
    <name type="scientific">Dechloromonas agitata</name>
    <dbReference type="NCBI Taxonomy" id="73030"/>
    <lineage>
        <taxon>Bacteria</taxon>
        <taxon>Pseudomonadati</taxon>
        <taxon>Pseudomonadota</taxon>
        <taxon>Betaproteobacteria</taxon>
        <taxon>Rhodocyclales</taxon>
        <taxon>Azonexaceae</taxon>
        <taxon>Dechloromonas</taxon>
    </lineage>
</organism>
<dbReference type="Proteomes" id="UP000718593">
    <property type="component" value="Unassembled WGS sequence"/>
</dbReference>
<protein>
    <submittedName>
        <fullName evidence="1">Head decoration protein</fullName>
    </submittedName>
</protein>
<gene>
    <name evidence="1" type="ORF">HXL68_06890</name>
</gene>